<protein>
    <recommendedName>
        <fullName evidence="2">Utp8 beta-propeller domain-containing protein</fullName>
    </recommendedName>
</protein>
<evidence type="ECO:0000313" key="3">
    <source>
        <dbReference type="EMBL" id="KAF2264749.1"/>
    </source>
</evidence>
<dbReference type="AlphaFoldDB" id="A0A9P4N6I2"/>
<accession>A0A9P4N6I2</accession>
<feature type="region of interest" description="Disordered" evidence="1">
    <location>
        <begin position="380"/>
        <end position="402"/>
    </location>
</feature>
<evidence type="ECO:0000256" key="1">
    <source>
        <dbReference type="SAM" id="MobiDB-lite"/>
    </source>
</evidence>
<dbReference type="EMBL" id="ML986613">
    <property type="protein sequence ID" value="KAF2264749.1"/>
    <property type="molecule type" value="Genomic_DNA"/>
</dbReference>
<dbReference type="Proteomes" id="UP000800093">
    <property type="component" value="Unassembled WGS sequence"/>
</dbReference>
<evidence type="ECO:0000313" key="4">
    <source>
        <dbReference type="Proteomes" id="UP000800093"/>
    </source>
</evidence>
<organism evidence="3 4">
    <name type="scientific">Lojkania enalia</name>
    <dbReference type="NCBI Taxonomy" id="147567"/>
    <lineage>
        <taxon>Eukaryota</taxon>
        <taxon>Fungi</taxon>
        <taxon>Dikarya</taxon>
        <taxon>Ascomycota</taxon>
        <taxon>Pezizomycotina</taxon>
        <taxon>Dothideomycetes</taxon>
        <taxon>Pleosporomycetidae</taxon>
        <taxon>Pleosporales</taxon>
        <taxon>Pleosporales incertae sedis</taxon>
        <taxon>Lojkania</taxon>
    </lineage>
</organism>
<sequence length="976" mass="107631">MSSEGDIGAPFTIASLPRPVGSTSCRTQAASVCSLSRSKKRKRTEIAVGVDGEGILIYSLQNPQLVTSYALPPQTSFMTAPYSLYHKGTSETPSRRFTYASVSPSTPSEHSQLVGFVEQIEKDGTADTAKYSHVLPETVDEVVAIEALPTASRDSTKGDAHDVLVICQNGHVVCLSANLDTVRWSTTLDSFVKGQSKILGKLNVDYVIVATARNVIRGLLRSREDIAAILNPSLAEDNELLDLTQVLCAVCKVSNSPRMLGLYQIQTQSANLITSNIPSLRHLATWTLPTTSRPILDTGRQAYSLHPTTGILHELRDGTLVSYDFSATMPKIYSEFQLPSSAIKTFLRISPDIIFATSQHSASIFNVKYNSVQALVPIDTKSNESSPSKKRKFEDPEPGNDQESVSALISYYAEGGLAVGISDHELVGIHLRNIASRKRHKTTGSLLIDSIGKGIPSQKPKVYKDIKSKGGIIGEPLRDSPEWRDWQKKVQKLDKYASKGKVRNFEKTFADALGIDILSEKPKKQEADTKPTKKVNGVQTTSLTNSVDEEILDANDSVEDEDNKSSLQQWKLPQIIPDSQRHLHRHKAIYALSKIFRLTSSSPTQQALRQSYLEITFFPPNVFEWLLLSGHLTKEAIHRSIFEYSAERTNIYRSISDGDIVRAIVEYDPEWRILSAVLNHTHYLPIGEVVQAVKLLVQSLDDHPKVGSIPNLITNGTKSSKSDLNTDLISELDAATNDLDHALSILDNGVLIRSETLRPALIRLQTFPTSVITSALRSMLPRRDLESLIQLLLCELRNGGWTSPYIFSRDPEPLADEPATEDIDDHAVAIIASLLSCTLDAIGTSAWLAGVGRPSSDNSAEEIMNDLHEETASAINGFWEARFMKGLLSEFLRYAANIKKTHKPTNQRLQNQGKPFGADVSPDEALPMLPLGGKVDLGIEKTKPGKGGKREERSAREIGMLISKRVPRYSFERIVI</sequence>
<proteinExistence type="predicted"/>
<reference evidence="4" key="1">
    <citation type="journal article" date="2020" name="Stud. Mycol.">
        <title>101 Dothideomycetes genomes: A test case for predicting lifestyles and emergence of pathogens.</title>
        <authorList>
            <person name="Haridas S."/>
            <person name="Albert R."/>
            <person name="Binder M."/>
            <person name="Bloem J."/>
            <person name="LaButti K."/>
            <person name="Salamov A."/>
            <person name="Andreopoulos B."/>
            <person name="Baker S."/>
            <person name="Barry K."/>
            <person name="Bills G."/>
            <person name="Bluhm B."/>
            <person name="Cannon C."/>
            <person name="Castanera R."/>
            <person name="Culley D."/>
            <person name="Daum C."/>
            <person name="Ezra D."/>
            <person name="Gonzalez J."/>
            <person name="Henrissat B."/>
            <person name="Kuo A."/>
            <person name="Liang C."/>
            <person name="Lipzen A."/>
            <person name="Lutzoni F."/>
            <person name="Magnuson J."/>
            <person name="Mondo S."/>
            <person name="Nolan M."/>
            <person name="Ohm R."/>
            <person name="Pangilinan J."/>
            <person name="Park H.-J."/>
            <person name="Ramirez L."/>
            <person name="Alfaro M."/>
            <person name="Sun H."/>
            <person name="Tritt A."/>
            <person name="Yoshinaga Y."/>
            <person name="Zwiers L.-H."/>
            <person name="Turgeon B."/>
            <person name="Goodwin S."/>
            <person name="Spatafora J."/>
            <person name="Crous P."/>
            <person name="Grigoriev I."/>
        </authorList>
    </citation>
    <scope>NUCLEOTIDE SEQUENCE [LARGE SCALE GENOMIC DNA]</scope>
    <source>
        <strain evidence="4">CBS 304.66</strain>
    </source>
</reference>
<name>A0A9P4N6I2_9PLEO</name>
<dbReference type="OrthoDB" id="5330858at2759"/>
<dbReference type="Pfam" id="PF10395">
    <property type="entry name" value="Utp8_b_propeller"/>
    <property type="match status" value="1"/>
</dbReference>
<keyword evidence="4" id="KW-1185">Reference proteome</keyword>
<comment type="caution">
    <text evidence="3">The sequence shown here is derived from an EMBL/GenBank/DDBJ whole genome shotgun (WGS) entry which is preliminary data.</text>
</comment>
<dbReference type="InterPro" id="IPR018843">
    <property type="entry name" value="Utp8_b-prop"/>
</dbReference>
<evidence type="ECO:0000259" key="2">
    <source>
        <dbReference type="Pfam" id="PF10395"/>
    </source>
</evidence>
<feature type="domain" description="Utp8 beta-propeller" evidence="2">
    <location>
        <begin position="7"/>
        <end position="374"/>
    </location>
</feature>
<gene>
    <name evidence="3" type="ORF">CC78DRAFT_532880</name>
</gene>